<keyword evidence="2" id="KW-1185">Reference proteome</keyword>
<sequence length="79" mass="8777">MGLQGSRACQGRKRQLPLLPNHARRFIPVQASSLSQPQVSELPEIAEPAEDKKQHGLQIIIAASRRSRGHIEAWCRLAS</sequence>
<dbReference type="EMBL" id="JBEDUW010000004">
    <property type="protein sequence ID" value="KAK9934587.1"/>
    <property type="molecule type" value="Genomic_DNA"/>
</dbReference>
<evidence type="ECO:0000313" key="2">
    <source>
        <dbReference type="Proteomes" id="UP001457282"/>
    </source>
</evidence>
<name>A0AAW1XD56_RUBAR</name>
<gene>
    <name evidence="1" type="ORF">M0R45_021724</name>
</gene>
<protein>
    <submittedName>
        <fullName evidence="1">Uncharacterized protein</fullName>
    </submittedName>
</protein>
<dbReference type="Proteomes" id="UP001457282">
    <property type="component" value="Unassembled WGS sequence"/>
</dbReference>
<reference evidence="1 2" key="1">
    <citation type="journal article" date="2023" name="G3 (Bethesda)">
        <title>A chromosome-length genome assembly and annotation of blackberry (Rubus argutus, cv. 'Hillquist').</title>
        <authorList>
            <person name="Bruna T."/>
            <person name="Aryal R."/>
            <person name="Dudchenko O."/>
            <person name="Sargent D.J."/>
            <person name="Mead D."/>
            <person name="Buti M."/>
            <person name="Cavallini A."/>
            <person name="Hytonen T."/>
            <person name="Andres J."/>
            <person name="Pham M."/>
            <person name="Weisz D."/>
            <person name="Mascagni F."/>
            <person name="Usai G."/>
            <person name="Natali L."/>
            <person name="Bassil N."/>
            <person name="Fernandez G.E."/>
            <person name="Lomsadze A."/>
            <person name="Armour M."/>
            <person name="Olukolu B."/>
            <person name="Poorten T."/>
            <person name="Britton C."/>
            <person name="Davik J."/>
            <person name="Ashrafi H."/>
            <person name="Aiden E.L."/>
            <person name="Borodovsky M."/>
            <person name="Worthington M."/>
        </authorList>
    </citation>
    <scope>NUCLEOTIDE SEQUENCE [LARGE SCALE GENOMIC DNA]</scope>
    <source>
        <strain evidence="1">PI 553951</strain>
    </source>
</reference>
<organism evidence="1 2">
    <name type="scientific">Rubus argutus</name>
    <name type="common">Southern blackberry</name>
    <dbReference type="NCBI Taxonomy" id="59490"/>
    <lineage>
        <taxon>Eukaryota</taxon>
        <taxon>Viridiplantae</taxon>
        <taxon>Streptophyta</taxon>
        <taxon>Embryophyta</taxon>
        <taxon>Tracheophyta</taxon>
        <taxon>Spermatophyta</taxon>
        <taxon>Magnoliopsida</taxon>
        <taxon>eudicotyledons</taxon>
        <taxon>Gunneridae</taxon>
        <taxon>Pentapetalae</taxon>
        <taxon>rosids</taxon>
        <taxon>fabids</taxon>
        <taxon>Rosales</taxon>
        <taxon>Rosaceae</taxon>
        <taxon>Rosoideae</taxon>
        <taxon>Rosoideae incertae sedis</taxon>
        <taxon>Rubus</taxon>
    </lineage>
</organism>
<dbReference type="AlphaFoldDB" id="A0AAW1XD56"/>
<comment type="caution">
    <text evidence="1">The sequence shown here is derived from an EMBL/GenBank/DDBJ whole genome shotgun (WGS) entry which is preliminary data.</text>
</comment>
<accession>A0AAW1XD56</accession>
<proteinExistence type="predicted"/>
<evidence type="ECO:0000313" key="1">
    <source>
        <dbReference type="EMBL" id="KAK9934587.1"/>
    </source>
</evidence>